<reference evidence="2" key="2">
    <citation type="submission" date="2020-05" db="UniProtKB">
        <authorList>
            <consortium name="EnsemblMetazoa"/>
        </authorList>
    </citation>
    <scope>IDENTIFICATION</scope>
</reference>
<sequence length="167" mass="18678">MHDTAYASGSYRTVARPRLYAMNFPQCSRVPEQRFADENETLQWTERGNVTNPESSCILFPVSQPVAMNAGRKGRGLPWPVEQSRRVTIACKDSPSSSSLMQLIPGCRRIILQNPSPDVSISSTSQSEAGLKARHLFRHKALGAFSLRTCTGFRLHTVWQAMDEPKQ</sequence>
<dbReference type="EMBL" id="ATLV01013171">
    <property type="status" value="NOT_ANNOTATED_CDS"/>
    <property type="molecule type" value="Genomic_DNA"/>
</dbReference>
<evidence type="ECO:0000313" key="3">
    <source>
        <dbReference type="Proteomes" id="UP000030765"/>
    </source>
</evidence>
<accession>A0A084VHG3</accession>
<dbReference type="EMBL" id="KE524842">
    <property type="protein sequence ID" value="KFB37407.1"/>
    <property type="molecule type" value="Genomic_DNA"/>
</dbReference>
<protein>
    <submittedName>
        <fullName evidence="1 2">Uncharacterized protein</fullName>
    </submittedName>
</protein>
<evidence type="ECO:0000313" key="2">
    <source>
        <dbReference type="EnsemblMetazoa" id="ASIC004538-PA"/>
    </source>
</evidence>
<dbReference type="Proteomes" id="UP000030765">
    <property type="component" value="Unassembled WGS sequence"/>
</dbReference>
<dbReference type="AlphaFoldDB" id="A0A084VHG3"/>
<proteinExistence type="predicted"/>
<organism evidence="1">
    <name type="scientific">Anopheles sinensis</name>
    <name type="common">Mosquito</name>
    <dbReference type="NCBI Taxonomy" id="74873"/>
    <lineage>
        <taxon>Eukaryota</taxon>
        <taxon>Metazoa</taxon>
        <taxon>Ecdysozoa</taxon>
        <taxon>Arthropoda</taxon>
        <taxon>Hexapoda</taxon>
        <taxon>Insecta</taxon>
        <taxon>Pterygota</taxon>
        <taxon>Neoptera</taxon>
        <taxon>Endopterygota</taxon>
        <taxon>Diptera</taxon>
        <taxon>Nematocera</taxon>
        <taxon>Culicoidea</taxon>
        <taxon>Culicidae</taxon>
        <taxon>Anophelinae</taxon>
        <taxon>Anopheles</taxon>
    </lineage>
</organism>
<reference evidence="1 3" key="1">
    <citation type="journal article" date="2014" name="BMC Genomics">
        <title>Genome sequence of Anopheles sinensis provides insight into genetics basis of mosquito competence for malaria parasites.</title>
        <authorList>
            <person name="Zhou D."/>
            <person name="Zhang D."/>
            <person name="Ding G."/>
            <person name="Shi L."/>
            <person name="Hou Q."/>
            <person name="Ye Y."/>
            <person name="Xu Y."/>
            <person name="Zhou H."/>
            <person name="Xiong C."/>
            <person name="Li S."/>
            <person name="Yu J."/>
            <person name="Hong S."/>
            <person name="Yu X."/>
            <person name="Zou P."/>
            <person name="Chen C."/>
            <person name="Chang X."/>
            <person name="Wang W."/>
            <person name="Lv Y."/>
            <person name="Sun Y."/>
            <person name="Ma L."/>
            <person name="Shen B."/>
            <person name="Zhu C."/>
        </authorList>
    </citation>
    <scope>NUCLEOTIDE SEQUENCE [LARGE SCALE GENOMIC DNA]</scope>
</reference>
<gene>
    <name evidence="1" type="ORF">ZHAS_00004538</name>
</gene>
<evidence type="ECO:0000313" key="1">
    <source>
        <dbReference type="EMBL" id="KFB37407.1"/>
    </source>
</evidence>
<dbReference type="VEuPathDB" id="VectorBase:ASIC004538"/>
<dbReference type="EnsemblMetazoa" id="ASIC004538-RA">
    <property type="protein sequence ID" value="ASIC004538-PA"/>
    <property type="gene ID" value="ASIC004538"/>
</dbReference>
<keyword evidence="3" id="KW-1185">Reference proteome</keyword>
<name>A0A084VHG3_ANOSI</name>